<organism evidence="11 12">
    <name type="scientific">Morus notabilis</name>
    <dbReference type="NCBI Taxonomy" id="981085"/>
    <lineage>
        <taxon>Eukaryota</taxon>
        <taxon>Viridiplantae</taxon>
        <taxon>Streptophyta</taxon>
        <taxon>Embryophyta</taxon>
        <taxon>Tracheophyta</taxon>
        <taxon>Spermatophyta</taxon>
        <taxon>Magnoliopsida</taxon>
        <taxon>eudicotyledons</taxon>
        <taxon>Gunneridae</taxon>
        <taxon>Pentapetalae</taxon>
        <taxon>rosids</taxon>
        <taxon>fabids</taxon>
        <taxon>Rosales</taxon>
        <taxon>Moraceae</taxon>
        <taxon>Moreae</taxon>
        <taxon>Morus</taxon>
    </lineage>
</organism>
<evidence type="ECO:0000256" key="2">
    <source>
        <dbReference type="ARBA" id="ARBA00022679"/>
    </source>
</evidence>
<feature type="domain" description="GST C-terminal" evidence="10">
    <location>
        <begin position="136"/>
        <end position="282"/>
    </location>
</feature>
<accession>W9S168</accession>
<dbReference type="SUPFAM" id="SSF52833">
    <property type="entry name" value="Thioredoxin-like"/>
    <property type="match status" value="1"/>
</dbReference>
<keyword evidence="12" id="KW-1185">Reference proteome</keyword>
<dbReference type="AlphaFoldDB" id="W9S168"/>
<dbReference type="SFLD" id="SFLDG00358">
    <property type="entry name" value="Main_(cytGST)"/>
    <property type="match status" value="1"/>
</dbReference>
<proteinExistence type="inferred from homology"/>
<dbReference type="InterPro" id="IPR004045">
    <property type="entry name" value="Glutathione_S-Trfase_N"/>
</dbReference>
<dbReference type="GO" id="GO:0045174">
    <property type="term" value="F:glutathione dehydrogenase (ascorbate) activity"/>
    <property type="evidence" value="ECO:0007669"/>
    <property type="project" value="UniProtKB-EC"/>
</dbReference>
<dbReference type="SUPFAM" id="SSF47616">
    <property type="entry name" value="GST C-terminal domain-like"/>
    <property type="match status" value="1"/>
</dbReference>
<dbReference type="InterPro" id="IPR010987">
    <property type="entry name" value="Glutathione-S-Trfase_C-like"/>
</dbReference>
<keyword evidence="1" id="KW-0216">Detoxification</keyword>
<dbReference type="CDD" id="cd00570">
    <property type="entry name" value="GST_N_family"/>
    <property type="match status" value="1"/>
</dbReference>
<evidence type="ECO:0000256" key="1">
    <source>
        <dbReference type="ARBA" id="ARBA00022575"/>
    </source>
</evidence>
<dbReference type="PANTHER" id="PTHR44420:SF1">
    <property type="entry name" value="GLUTATHIONE S-TRANSFERASE DHAR3, CHLOROPLASTIC"/>
    <property type="match status" value="1"/>
</dbReference>
<dbReference type="FunFam" id="1.20.1050.10:FF:000029">
    <property type="entry name" value="Glutathione S-transferase DHAR3, chloroplastic"/>
    <property type="match status" value="1"/>
</dbReference>
<evidence type="ECO:0000256" key="4">
    <source>
        <dbReference type="ARBA" id="ARBA00023206"/>
    </source>
</evidence>
<reference evidence="12" key="1">
    <citation type="submission" date="2013-01" db="EMBL/GenBank/DDBJ databases">
        <title>Draft Genome Sequence of a Mulberry Tree, Morus notabilis C.K. Schneid.</title>
        <authorList>
            <person name="He N."/>
            <person name="Zhao S."/>
        </authorList>
    </citation>
    <scope>NUCLEOTIDE SEQUENCE</scope>
</reference>
<dbReference type="STRING" id="981085.W9S168"/>
<dbReference type="GO" id="GO:0140547">
    <property type="term" value="P:acquisition of seed longevity"/>
    <property type="evidence" value="ECO:0007669"/>
    <property type="project" value="UniProtKB-ARBA"/>
</dbReference>
<dbReference type="PROSITE" id="PS50405">
    <property type="entry name" value="GST_CTER"/>
    <property type="match status" value="1"/>
</dbReference>
<dbReference type="EMBL" id="KE345919">
    <property type="protein sequence ID" value="EXC20643.1"/>
    <property type="molecule type" value="Genomic_DNA"/>
</dbReference>
<evidence type="ECO:0000256" key="8">
    <source>
        <dbReference type="SAM" id="MobiDB-lite"/>
    </source>
</evidence>
<name>W9S168_9ROSA</name>
<evidence type="ECO:0000256" key="3">
    <source>
        <dbReference type="ARBA" id="ARBA00023002"/>
    </source>
</evidence>
<dbReference type="FunFam" id="3.40.30.10:FF:000102">
    <property type="entry name" value="Glutathione S-transferase DHAR3 chloroplastic"/>
    <property type="match status" value="1"/>
</dbReference>
<dbReference type="InterPro" id="IPR036249">
    <property type="entry name" value="Thioredoxin-like_sf"/>
</dbReference>
<dbReference type="Gene3D" id="1.20.1050.10">
    <property type="match status" value="1"/>
</dbReference>
<evidence type="ECO:0000256" key="6">
    <source>
        <dbReference type="ARBA" id="ARBA00047960"/>
    </source>
</evidence>
<gene>
    <name evidence="11" type="ORF">L484_027200</name>
</gene>
<evidence type="ECO:0000259" key="10">
    <source>
        <dbReference type="PROSITE" id="PS50405"/>
    </source>
</evidence>
<dbReference type="PROSITE" id="PS50404">
    <property type="entry name" value="GST_NTER"/>
    <property type="match status" value="1"/>
</dbReference>
<dbReference type="PANTHER" id="PTHR44420">
    <property type="entry name" value="GLUTATHIONE S-TRANSFERASE DHAR2-RELATED"/>
    <property type="match status" value="1"/>
</dbReference>
<dbReference type="InterPro" id="IPR044627">
    <property type="entry name" value="DHAR1/2/3/4"/>
</dbReference>
<dbReference type="GO" id="GO:0004364">
    <property type="term" value="F:glutathione transferase activity"/>
    <property type="evidence" value="ECO:0007669"/>
    <property type="project" value="UniProtKB-EC"/>
</dbReference>
<dbReference type="SFLD" id="SFLDS00019">
    <property type="entry name" value="Glutathione_Transferase_(cytos"/>
    <property type="match status" value="1"/>
</dbReference>
<keyword evidence="2 11" id="KW-0808">Transferase</keyword>
<dbReference type="InterPro" id="IPR036282">
    <property type="entry name" value="Glutathione-S-Trfase_C_sf"/>
</dbReference>
<evidence type="ECO:0000313" key="12">
    <source>
        <dbReference type="Proteomes" id="UP000030645"/>
    </source>
</evidence>
<protein>
    <submittedName>
        <fullName evidence="11">Glutathione S-transferase</fullName>
    </submittedName>
</protein>
<comment type="similarity">
    <text evidence="5">Belongs to the GST superfamily. DHAR family.</text>
</comment>
<comment type="catalytic activity">
    <reaction evidence="6">
        <text>RX + glutathione = an S-substituted glutathione + a halide anion + H(+)</text>
        <dbReference type="Rhea" id="RHEA:16437"/>
        <dbReference type="ChEBI" id="CHEBI:15378"/>
        <dbReference type="ChEBI" id="CHEBI:16042"/>
        <dbReference type="ChEBI" id="CHEBI:17792"/>
        <dbReference type="ChEBI" id="CHEBI:57925"/>
        <dbReference type="ChEBI" id="CHEBI:90779"/>
        <dbReference type="EC" id="2.5.1.18"/>
    </reaction>
</comment>
<evidence type="ECO:0000313" key="11">
    <source>
        <dbReference type="EMBL" id="EXC20643.1"/>
    </source>
</evidence>
<evidence type="ECO:0000256" key="7">
    <source>
        <dbReference type="ARBA" id="ARBA00049544"/>
    </source>
</evidence>
<dbReference type="InterPro" id="IPR040079">
    <property type="entry name" value="Glutathione_S-Trfase"/>
</dbReference>
<keyword evidence="3" id="KW-0560">Oxidoreductase</keyword>
<dbReference type="eggNOG" id="KOG1422">
    <property type="taxonomic scope" value="Eukaryota"/>
</dbReference>
<dbReference type="Proteomes" id="UP000030645">
    <property type="component" value="Unassembled WGS sequence"/>
</dbReference>
<evidence type="ECO:0000259" key="9">
    <source>
        <dbReference type="PROSITE" id="PS50404"/>
    </source>
</evidence>
<dbReference type="Pfam" id="PF13417">
    <property type="entry name" value="GST_N_3"/>
    <property type="match status" value="1"/>
</dbReference>
<evidence type="ECO:0000256" key="5">
    <source>
        <dbReference type="ARBA" id="ARBA00024194"/>
    </source>
</evidence>
<feature type="region of interest" description="Disordered" evidence="8">
    <location>
        <begin position="329"/>
        <end position="361"/>
    </location>
</feature>
<dbReference type="GO" id="GO:0033355">
    <property type="term" value="P:ascorbate glutathione cycle"/>
    <property type="evidence" value="ECO:0007669"/>
    <property type="project" value="InterPro"/>
</dbReference>
<dbReference type="Gene3D" id="3.40.30.10">
    <property type="entry name" value="Glutaredoxin"/>
    <property type="match status" value="1"/>
</dbReference>
<comment type="catalytic activity">
    <reaction evidence="7">
        <text>L-dehydroascorbate + 2 glutathione = glutathione disulfide + L-ascorbate</text>
        <dbReference type="Rhea" id="RHEA:24424"/>
        <dbReference type="ChEBI" id="CHEBI:38290"/>
        <dbReference type="ChEBI" id="CHEBI:57925"/>
        <dbReference type="ChEBI" id="CHEBI:58297"/>
        <dbReference type="ChEBI" id="CHEBI:58539"/>
        <dbReference type="EC" id="1.8.5.1"/>
    </reaction>
</comment>
<feature type="domain" description="GST N-terminal" evidence="9">
    <location>
        <begin position="80"/>
        <end position="158"/>
    </location>
</feature>
<sequence>MTSTRIQFQPTASALSSTIKHHFRPLPLRNAVVFRPTRTSNGYGYGYGGTTTSRSRRGLSVSMSSASTTPTPLEVLVKASVTFPDKLGDCPFCQRVLLTLEEKHLPYDLKLVDLGNKPEWFLKINADGKVPVIKLDEKWIADSDVITQSLEEKYPEPPLDTPPEKASVGSKIFSTVIGFLKSKDPNDATEQALLRELSAFNDYLKDNGPFVNGKDVSAVDLSLGPKLYHLEIALGHYKSWSVPDSLPYVKSYMQTIFSKDSFIKTRALPEDVIAGWRSKTPFVDLKLDLYISLENMSKSDPKFQVLALFLANRPLLALEFFPTGQPVRSTGHPSIGRPVTSPPVLHSSVTGRPVPTETDPK</sequence>
<keyword evidence="4" id="KW-0318">Glutathionylation</keyword>